<feature type="transmembrane region" description="Helical" evidence="1">
    <location>
        <begin position="42"/>
        <end position="62"/>
    </location>
</feature>
<comment type="caution">
    <text evidence="2">The sequence shown here is derived from an EMBL/GenBank/DDBJ whole genome shotgun (WGS) entry which is preliminary data.</text>
</comment>
<dbReference type="AlphaFoldDB" id="A0A158SUW7"/>
<evidence type="ECO:0000313" key="2">
    <source>
        <dbReference type="EMBL" id="KIS34661.1"/>
    </source>
</evidence>
<keyword evidence="1" id="KW-1133">Transmembrane helix</keyword>
<protein>
    <submittedName>
        <fullName evidence="2">Uncharacterized protein</fullName>
    </submittedName>
</protein>
<sequence length="63" mass="7464">MHIFEIYKKAFCQNSKIKPHFTTLFEKCGYNLSYFRLFKKQFLVNYSSLSGTTNISILIVFIT</sequence>
<evidence type="ECO:0000256" key="1">
    <source>
        <dbReference type="SAM" id="Phobius"/>
    </source>
</evidence>
<accession>A0A158SUW7</accession>
<proteinExistence type="predicted"/>
<dbReference type="EMBL" id="JMQP01000002">
    <property type="protein sequence ID" value="KIS34661.1"/>
    <property type="molecule type" value="Genomic_DNA"/>
</dbReference>
<dbReference type="Proteomes" id="UP000050700">
    <property type="component" value="Unassembled WGS sequence"/>
</dbReference>
<evidence type="ECO:0000313" key="3">
    <source>
        <dbReference type="Proteomes" id="UP000050700"/>
    </source>
</evidence>
<organism evidence="2 3">
    <name type="scientific">Haemophilus influenzae</name>
    <dbReference type="NCBI Taxonomy" id="727"/>
    <lineage>
        <taxon>Bacteria</taxon>
        <taxon>Pseudomonadati</taxon>
        <taxon>Pseudomonadota</taxon>
        <taxon>Gammaproteobacteria</taxon>
        <taxon>Pasteurellales</taxon>
        <taxon>Pasteurellaceae</taxon>
        <taxon>Haemophilus</taxon>
    </lineage>
</organism>
<reference evidence="2 3" key="1">
    <citation type="submission" date="2014-05" db="EMBL/GenBank/DDBJ databases">
        <title>Methylome analysis of the phasevarions of Haemophilus influenzae.</title>
        <authorList>
            <person name="Atack J.M."/>
            <person name="Fox K.L."/>
            <person name="Power P.M."/>
            <person name="Clark T."/>
            <person name="Jurcisek J."/>
            <person name="Korlach J."/>
            <person name="Bakaletz L.O."/>
            <person name="Jennings M.P."/>
        </authorList>
    </citation>
    <scope>NUCLEOTIDE SEQUENCE [LARGE SCALE GENOMIC DNA]</scope>
    <source>
        <strain evidence="2 3">1209</strain>
    </source>
</reference>
<keyword evidence="1" id="KW-0812">Transmembrane</keyword>
<gene>
    <name evidence="2" type="ORF">NTHI1209_00263</name>
</gene>
<name>A0A158SUW7_HAEIF</name>
<keyword evidence="1" id="KW-0472">Membrane</keyword>